<gene>
    <name evidence="2" type="ORF">VKT23_018458</name>
</gene>
<comment type="caution">
    <text evidence="2">The sequence shown here is derived from an EMBL/GenBank/DDBJ whole genome shotgun (WGS) entry which is preliminary data.</text>
</comment>
<feature type="region of interest" description="Disordered" evidence="1">
    <location>
        <begin position="338"/>
        <end position="357"/>
    </location>
</feature>
<feature type="compositionally biased region" description="Polar residues" evidence="1">
    <location>
        <begin position="539"/>
        <end position="567"/>
    </location>
</feature>
<feature type="region of interest" description="Disordered" evidence="1">
    <location>
        <begin position="444"/>
        <end position="575"/>
    </location>
</feature>
<proteinExistence type="predicted"/>
<feature type="compositionally biased region" description="Gly residues" evidence="1">
    <location>
        <begin position="112"/>
        <end position="122"/>
    </location>
</feature>
<accession>A0ABR1INU0</accession>
<name>A0ABR1INU0_9AGAR</name>
<dbReference type="Proteomes" id="UP001498398">
    <property type="component" value="Unassembled WGS sequence"/>
</dbReference>
<feature type="region of interest" description="Disordered" evidence="1">
    <location>
        <begin position="67"/>
        <end position="185"/>
    </location>
</feature>
<feature type="compositionally biased region" description="Low complexity" evidence="1">
    <location>
        <begin position="445"/>
        <end position="457"/>
    </location>
</feature>
<sequence>MSGKNRNQDKKPPGRLAWYRKDEEIHKFLADHYPEFEKCFKAKTITSFYTSVTTKYFIRFVKEEVESGTVARDSDKTQSQTSPEGHSASKDLPSSNTHNHDAPSSDGDSGQPTGGDTEGAGAGAPHALSNDASTARSAGEDLPMTGENDSATGEVEARVQEAGGGQSGGSSALRLDDDGDKGLDSTSFKQAATSLGWVNLPMDKFVEKKQAFAEMRTKIGNYFRKEHRSIANGNILKKVWSETVKDRKKPQRLSNVQVFQSKYYQTLVKPTADKDWEAAVASYEEWQTSGDQSEGRKRPVRVAINYAAAKRVLLQQDEEFQAEMQRLADQGYEESRRKWEEAKGVEENPPEPVKTPDEQAQAIKKWGPAVSKITSALAADLNMAASTAFFGRVDGKIKVYWVHHGKTASGLLWPKFDPTGYTATETSLIRFGRAVFPNEIRSLGSNESSTMASSSSSPPEADHHDEIPTSRKPGPGRNSSGIRSKPGLRKTKPNASKSTATNAANTATATAAAENEVPSDEAHDLSGSGAVSSEVDLPQTHQSNVTNPLANDSPASATQGHSATSGDISAITDGKMEVDEPAWSHRKEKKFWPEMRKFIKTWGDEFAGWEREDWMDDLEGLMETFIEYEEAFRFTEDNGTLRSQKEFWLVKEWEKQGRPEWMDMEVPDEKVNAVLEKVHAWWLDILPERDSRDDNWSPLDSVSGKNGIWRFICCLVWIIVLLRGEENISERSDDQRRQIGEWVLLVREVEGTLGKVIQYGIWPPKKRKSMVADQPENAKRRRTTRAMAVQVDKVADKKIARKGKGRKGQ</sequence>
<feature type="compositionally biased region" description="Low complexity" evidence="1">
    <location>
        <begin position="499"/>
        <end position="513"/>
    </location>
</feature>
<feature type="compositionally biased region" description="Basic and acidic residues" evidence="1">
    <location>
        <begin position="174"/>
        <end position="183"/>
    </location>
</feature>
<organism evidence="2 3">
    <name type="scientific">Marasmiellus scandens</name>
    <dbReference type="NCBI Taxonomy" id="2682957"/>
    <lineage>
        <taxon>Eukaryota</taxon>
        <taxon>Fungi</taxon>
        <taxon>Dikarya</taxon>
        <taxon>Basidiomycota</taxon>
        <taxon>Agaricomycotina</taxon>
        <taxon>Agaricomycetes</taxon>
        <taxon>Agaricomycetidae</taxon>
        <taxon>Agaricales</taxon>
        <taxon>Marasmiineae</taxon>
        <taxon>Omphalotaceae</taxon>
        <taxon>Marasmiellus</taxon>
    </lineage>
</organism>
<evidence type="ECO:0000313" key="3">
    <source>
        <dbReference type="Proteomes" id="UP001498398"/>
    </source>
</evidence>
<reference evidence="2 3" key="1">
    <citation type="submission" date="2024-01" db="EMBL/GenBank/DDBJ databases">
        <title>A draft genome for the cacao thread blight pathogen Marasmiellus scandens.</title>
        <authorList>
            <person name="Baruah I.K."/>
            <person name="Leung J."/>
            <person name="Bukari Y."/>
            <person name="Amoako-Attah I."/>
            <person name="Meinhardt L.W."/>
            <person name="Bailey B.A."/>
            <person name="Cohen S.P."/>
        </authorList>
    </citation>
    <scope>NUCLEOTIDE SEQUENCE [LARGE SCALE GENOMIC DNA]</scope>
    <source>
        <strain evidence="2 3">GH-19</strain>
    </source>
</reference>
<feature type="compositionally biased region" description="Basic and acidic residues" evidence="1">
    <location>
        <begin position="460"/>
        <end position="469"/>
    </location>
</feature>
<evidence type="ECO:0000256" key="1">
    <source>
        <dbReference type="SAM" id="MobiDB-lite"/>
    </source>
</evidence>
<protein>
    <submittedName>
        <fullName evidence="2">Uncharacterized protein</fullName>
    </submittedName>
</protein>
<keyword evidence="3" id="KW-1185">Reference proteome</keyword>
<dbReference type="EMBL" id="JBANRG010000084">
    <property type="protein sequence ID" value="KAK7437560.1"/>
    <property type="molecule type" value="Genomic_DNA"/>
</dbReference>
<evidence type="ECO:0000313" key="2">
    <source>
        <dbReference type="EMBL" id="KAK7437560.1"/>
    </source>
</evidence>